<organism evidence="2 3">
    <name type="scientific">Agromyces fucosus</name>
    <dbReference type="NCBI Taxonomy" id="41985"/>
    <lineage>
        <taxon>Bacteria</taxon>
        <taxon>Bacillati</taxon>
        <taxon>Actinomycetota</taxon>
        <taxon>Actinomycetes</taxon>
        <taxon>Micrococcales</taxon>
        <taxon>Microbacteriaceae</taxon>
        <taxon>Agromyces</taxon>
    </lineage>
</organism>
<dbReference type="GO" id="GO:0016758">
    <property type="term" value="F:hexosyltransferase activity"/>
    <property type="evidence" value="ECO:0007669"/>
    <property type="project" value="UniProtKB-ARBA"/>
</dbReference>
<protein>
    <submittedName>
        <fullName evidence="2">Glycosyltransferase family 2 protein</fullName>
    </submittedName>
</protein>
<keyword evidence="2" id="KW-0808">Transferase</keyword>
<comment type="caution">
    <text evidence="2">The sequence shown here is derived from an EMBL/GenBank/DDBJ whole genome shotgun (WGS) entry which is preliminary data.</text>
</comment>
<dbReference type="Gene3D" id="3.90.550.10">
    <property type="entry name" value="Spore Coat Polysaccharide Biosynthesis Protein SpsA, Chain A"/>
    <property type="match status" value="1"/>
</dbReference>
<sequence>MVKPLVSIVIPAYNNAEYLDETMRSVLAQTYERIEVIVADHSSTDETLAVMKRYENDPRVTLLSTEAGGGALRNWNRVSQAATGEYLKLVCGDDIIRPELVERQVAALEAAPGSVLAATKRDIVDADGRPFVRGRGLGRLRGRVSGAAAARATVRAGTNIFGEPACVLMRRDALESAGWWDNRFPYLIDVASYVRVMLQGDVVALDESLASFRVSESQWSVRLVRDQASQTIGFNRSLRAERPDVVRRVDLSLGDLRARLMARVRQASYLYLGRRMSRTSTAVAEGS</sequence>
<dbReference type="SUPFAM" id="SSF53448">
    <property type="entry name" value="Nucleotide-diphospho-sugar transferases"/>
    <property type="match status" value="1"/>
</dbReference>
<dbReference type="CDD" id="cd00761">
    <property type="entry name" value="Glyco_tranf_GTA_type"/>
    <property type="match status" value="1"/>
</dbReference>
<dbReference type="AlphaFoldDB" id="A0A4V1QT86"/>
<evidence type="ECO:0000313" key="2">
    <source>
        <dbReference type="EMBL" id="RXZ51023.1"/>
    </source>
</evidence>
<gene>
    <name evidence="2" type="ORF">ESP57_04350</name>
</gene>
<proteinExistence type="predicted"/>
<dbReference type="PANTHER" id="PTHR22916:SF3">
    <property type="entry name" value="UDP-GLCNAC:BETAGAL BETA-1,3-N-ACETYLGLUCOSAMINYLTRANSFERASE-LIKE PROTEIN 1"/>
    <property type="match status" value="1"/>
</dbReference>
<dbReference type="InterPro" id="IPR029044">
    <property type="entry name" value="Nucleotide-diphossugar_trans"/>
</dbReference>
<feature type="domain" description="Glycosyltransferase 2-like" evidence="1">
    <location>
        <begin position="7"/>
        <end position="175"/>
    </location>
</feature>
<dbReference type="EMBL" id="SDPO01000001">
    <property type="protein sequence ID" value="RXZ51023.1"/>
    <property type="molecule type" value="Genomic_DNA"/>
</dbReference>
<dbReference type="OrthoDB" id="3177103at2"/>
<name>A0A4V1QT86_9MICO</name>
<dbReference type="InterPro" id="IPR001173">
    <property type="entry name" value="Glyco_trans_2-like"/>
</dbReference>
<reference evidence="2 3" key="1">
    <citation type="submission" date="2019-01" db="EMBL/GenBank/DDBJ databases">
        <authorList>
            <person name="Li J."/>
        </authorList>
    </citation>
    <scope>NUCLEOTIDE SEQUENCE [LARGE SCALE GENOMIC DNA]</scope>
    <source>
        <strain evidence="2 3">CCUG 35506</strain>
    </source>
</reference>
<evidence type="ECO:0000259" key="1">
    <source>
        <dbReference type="Pfam" id="PF00535"/>
    </source>
</evidence>
<keyword evidence="3" id="KW-1185">Reference proteome</keyword>
<accession>A0A4V1QT86</accession>
<dbReference type="Pfam" id="PF00535">
    <property type="entry name" value="Glycos_transf_2"/>
    <property type="match status" value="1"/>
</dbReference>
<dbReference type="PANTHER" id="PTHR22916">
    <property type="entry name" value="GLYCOSYLTRANSFERASE"/>
    <property type="match status" value="1"/>
</dbReference>
<dbReference type="RefSeq" id="WP_129230655.1">
    <property type="nucleotide sequence ID" value="NZ_SDPO01000001.1"/>
</dbReference>
<evidence type="ECO:0000313" key="3">
    <source>
        <dbReference type="Proteomes" id="UP000292935"/>
    </source>
</evidence>
<dbReference type="Proteomes" id="UP000292935">
    <property type="component" value="Unassembled WGS sequence"/>
</dbReference>